<dbReference type="SUPFAM" id="SSF52172">
    <property type="entry name" value="CheY-like"/>
    <property type="match status" value="1"/>
</dbReference>
<feature type="domain" description="HTH araC/xylS-type" evidence="9">
    <location>
        <begin position="360"/>
        <end position="458"/>
    </location>
</feature>
<dbReference type="PANTHER" id="PTHR42713">
    <property type="entry name" value="HISTIDINE KINASE-RELATED"/>
    <property type="match status" value="1"/>
</dbReference>
<dbReference type="SMART" id="SM00448">
    <property type="entry name" value="REC"/>
    <property type="match status" value="1"/>
</dbReference>
<dbReference type="Proteomes" id="UP000295632">
    <property type="component" value="Unassembled WGS sequence"/>
</dbReference>
<dbReference type="InterPro" id="IPR001789">
    <property type="entry name" value="Sig_transdc_resp-reg_receiver"/>
</dbReference>
<keyword evidence="6" id="KW-0238">DNA-binding</keyword>
<dbReference type="SMART" id="SM00342">
    <property type="entry name" value="HTH_ARAC"/>
    <property type="match status" value="1"/>
</dbReference>
<evidence type="ECO:0000256" key="5">
    <source>
        <dbReference type="ARBA" id="ARBA00023015"/>
    </source>
</evidence>
<dbReference type="PANTHER" id="PTHR42713:SF3">
    <property type="entry name" value="TRANSCRIPTIONAL REGULATORY PROTEIN HPTR"/>
    <property type="match status" value="1"/>
</dbReference>
<dbReference type="EMBL" id="SNYJ01000004">
    <property type="protein sequence ID" value="TDQ41132.1"/>
    <property type="molecule type" value="Genomic_DNA"/>
</dbReference>
<dbReference type="GO" id="GO:0003700">
    <property type="term" value="F:DNA-binding transcription factor activity"/>
    <property type="evidence" value="ECO:0007669"/>
    <property type="project" value="InterPro"/>
</dbReference>
<dbReference type="SUPFAM" id="SSF46689">
    <property type="entry name" value="Homeodomain-like"/>
    <property type="match status" value="2"/>
</dbReference>
<dbReference type="InterPro" id="IPR009057">
    <property type="entry name" value="Homeodomain-like_sf"/>
</dbReference>
<dbReference type="InterPro" id="IPR018060">
    <property type="entry name" value="HTH_AraC"/>
</dbReference>
<dbReference type="CDD" id="cd17536">
    <property type="entry name" value="REC_YesN-like"/>
    <property type="match status" value="1"/>
</dbReference>
<keyword evidence="2" id="KW-0963">Cytoplasm</keyword>
<evidence type="ECO:0000256" key="8">
    <source>
        <dbReference type="PROSITE-ProRule" id="PRU00169"/>
    </source>
</evidence>
<evidence type="ECO:0000256" key="4">
    <source>
        <dbReference type="ARBA" id="ARBA00023012"/>
    </source>
</evidence>
<dbReference type="PROSITE" id="PS01124">
    <property type="entry name" value="HTH_ARAC_FAMILY_2"/>
    <property type="match status" value="1"/>
</dbReference>
<evidence type="ECO:0000256" key="3">
    <source>
        <dbReference type="ARBA" id="ARBA00022553"/>
    </source>
</evidence>
<dbReference type="Pfam" id="PF00072">
    <property type="entry name" value="Response_reg"/>
    <property type="match status" value="1"/>
</dbReference>
<dbReference type="PROSITE" id="PS50110">
    <property type="entry name" value="RESPONSE_REGULATORY"/>
    <property type="match status" value="1"/>
</dbReference>
<feature type="domain" description="Response regulatory" evidence="10">
    <location>
        <begin position="3"/>
        <end position="120"/>
    </location>
</feature>
<proteinExistence type="predicted"/>
<accession>A0A4R6U6B8</accession>
<dbReference type="RefSeq" id="WP_166639192.1">
    <property type="nucleotide sequence ID" value="NZ_SNYJ01000004.1"/>
</dbReference>
<evidence type="ECO:0000259" key="10">
    <source>
        <dbReference type="PROSITE" id="PS50110"/>
    </source>
</evidence>
<evidence type="ECO:0000256" key="7">
    <source>
        <dbReference type="ARBA" id="ARBA00023163"/>
    </source>
</evidence>
<dbReference type="Pfam" id="PF12833">
    <property type="entry name" value="HTH_18"/>
    <property type="match status" value="1"/>
</dbReference>
<gene>
    <name evidence="11" type="ORF">EV213_104130</name>
</gene>
<dbReference type="GO" id="GO:0005737">
    <property type="term" value="C:cytoplasm"/>
    <property type="evidence" value="ECO:0007669"/>
    <property type="project" value="UniProtKB-SubCell"/>
</dbReference>
<dbReference type="GO" id="GO:0000160">
    <property type="term" value="P:phosphorelay signal transduction system"/>
    <property type="evidence" value="ECO:0007669"/>
    <property type="project" value="UniProtKB-KW"/>
</dbReference>
<dbReference type="InterPro" id="IPR051552">
    <property type="entry name" value="HptR"/>
</dbReference>
<evidence type="ECO:0000313" key="12">
    <source>
        <dbReference type="Proteomes" id="UP000295632"/>
    </source>
</evidence>
<evidence type="ECO:0000256" key="2">
    <source>
        <dbReference type="ARBA" id="ARBA00022490"/>
    </source>
</evidence>
<name>A0A4R6U6B8_9BACI</name>
<keyword evidence="4" id="KW-0902">Two-component regulatory system</keyword>
<dbReference type="PROSITE" id="PS00041">
    <property type="entry name" value="HTH_ARAC_FAMILY_1"/>
    <property type="match status" value="1"/>
</dbReference>
<dbReference type="Gene3D" id="3.40.50.2300">
    <property type="match status" value="1"/>
</dbReference>
<dbReference type="AlphaFoldDB" id="A0A4R6U6B8"/>
<keyword evidence="7" id="KW-0804">Transcription</keyword>
<dbReference type="GO" id="GO:0043565">
    <property type="term" value="F:sequence-specific DNA binding"/>
    <property type="evidence" value="ECO:0007669"/>
    <property type="project" value="InterPro"/>
</dbReference>
<keyword evidence="3 8" id="KW-0597">Phosphoprotein</keyword>
<dbReference type="InterPro" id="IPR011006">
    <property type="entry name" value="CheY-like_superfamily"/>
</dbReference>
<keyword evidence="5" id="KW-0805">Transcription regulation</keyword>
<reference evidence="11 12" key="1">
    <citation type="submission" date="2019-03" db="EMBL/GenBank/DDBJ databases">
        <title>Genomic Encyclopedia of Type Strains, Phase IV (KMG-IV): sequencing the most valuable type-strain genomes for metagenomic binning, comparative biology and taxonomic classification.</title>
        <authorList>
            <person name="Goeker M."/>
        </authorList>
    </citation>
    <scope>NUCLEOTIDE SEQUENCE [LARGE SCALE GENOMIC DNA]</scope>
    <source>
        <strain evidence="11 12">DSM 28697</strain>
    </source>
</reference>
<evidence type="ECO:0000256" key="1">
    <source>
        <dbReference type="ARBA" id="ARBA00004496"/>
    </source>
</evidence>
<evidence type="ECO:0000256" key="6">
    <source>
        <dbReference type="ARBA" id="ARBA00023125"/>
    </source>
</evidence>
<evidence type="ECO:0000259" key="9">
    <source>
        <dbReference type="PROSITE" id="PS01124"/>
    </source>
</evidence>
<keyword evidence="12" id="KW-1185">Reference proteome</keyword>
<dbReference type="Gene3D" id="1.10.10.60">
    <property type="entry name" value="Homeodomain-like"/>
    <property type="match status" value="2"/>
</dbReference>
<feature type="modified residue" description="4-aspartylphosphate" evidence="8">
    <location>
        <position position="55"/>
    </location>
</feature>
<dbReference type="InterPro" id="IPR018062">
    <property type="entry name" value="HTH_AraC-typ_CS"/>
</dbReference>
<protein>
    <submittedName>
        <fullName evidence="11">Two-component system response regulator YesN</fullName>
    </submittedName>
</protein>
<sequence>MINIMIVEDDKLVRKGLISLMPWADYGMKVTCEANNGEKALSLLETTTIDLVITDISMPVMTGLELMEAMQERFSHIPVVLLTLHQTFDYVQKALRLGAIDYISKVELDHDNFDDILIRIQQKLQDVRKTTTKDQQKEYFDTDEAYVWLTRKEEGELSDTAIHQVGHSPLIVREDVYMWILEKGQQDQLRQRLSELHETHPTASLCHLTGIQGKSLQEVRQALMAYSSHAFYYDFSPSRCFSDLSFDQLLASSVKDDGQEESIRSALISLQWIQDAELLDKVLHDWKTQSFPPSRVDQQVYYMVSEWNRVYSPVVEQTIHYPGSFAYWHDVKQWFYRTQNVWRTALAKPTLSEEVKACIYRAVFIVNDELSSPIHAEYVSKKVNMSRSYFSQCFKEAVGMTFNDYVRFVRIEKAKEYLANTDKPVLWVAEHTGYSDHKYFSRLFRQQVGVLPSVFRQQQREGEKNDN</sequence>
<evidence type="ECO:0000313" key="11">
    <source>
        <dbReference type="EMBL" id="TDQ41132.1"/>
    </source>
</evidence>
<organism evidence="11 12">
    <name type="scientific">Aureibacillus halotolerans</name>
    <dbReference type="NCBI Taxonomy" id="1508390"/>
    <lineage>
        <taxon>Bacteria</taxon>
        <taxon>Bacillati</taxon>
        <taxon>Bacillota</taxon>
        <taxon>Bacilli</taxon>
        <taxon>Bacillales</taxon>
        <taxon>Bacillaceae</taxon>
        <taxon>Aureibacillus</taxon>
    </lineage>
</organism>
<comment type="subcellular location">
    <subcellularLocation>
        <location evidence="1">Cytoplasm</location>
    </subcellularLocation>
</comment>
<comment type="caution">
    <text evidence="11">The sequence shown here is derived from an EMBL/GenBank/DDBJ whole genome shotgun (WGS) entry which is preliminary data.</text>
</comment>